<evidence type="ECO:0000313" key="4">
    <source>
        <dbReference type="Proteomes" id="UP000601108"/>
    </source>
</evidence>
<dbReference type="InterPro" id="IPR037126">
    <property type="entry name" value="PdaC/RsiV-like_sf"/>
</dbReference>
<sequence>MINTKTNTNQKFIYILFIFLGLYGCDNKESFTFVKQNFTTDTLINCRNTDCALLEINLLKTVEGNINAKNINKEIETVACNILNIDKNTPEPNLKKAIEQFNNSYQAIINEYPDETVPYEANIDCEIDFQGKNVISLIMDFYVFTGGAHGYGGIIYLNIDKKTGERFSNERLFKDYKKFKEYAEKVFRSKNEIAQNESINSTGFFFEDDVFRLPENIGFTDTDVILYYNPYEISSYAEGPIKIKLNKEEVALFFAIEIF</sequence>
<proteinExistence type="predicted"/>
<dbReference type="InterPro" id="IPR025303">
    <property type="entry name" value="PdaC"/>
</dbReference>
<dbReference type="Proteomes" id="UP000601108">
    <property type="component" value="Unassembled WGS sequence"/>
</dbReference>
<gene>
    <name evidence="3" type="ORF">GCM10007384_12000</name>
</gene>
<dbReference type="Gene3D" id="3.90.640.20">
    <property type="entry name" value="Heat-shock cognate protein, ATPase"/>
    <property type="match status" value="1"/>
</dbReference>
<dbReference type="Pfam" id="PF13739">
    <property type="entry name" value="PdaC"/>
    <property type="match status" value="1"/>
</dbReference>
<evidence type="ECO:0000259" key="2">
    <source>
        <dbReference type="Pfam" id="PF13739"/>
    </source>
</evidence>
<name>A0A918N1L4_9FLAO</name>
<feature type="domain" description="DUF3298" evidence="1">
    <location>
        <begin position="172"/>
        <end position="245"/>
    </location>
</feature>
<organism evidence="3 4">
    <name type="scientific">Aquimarina muelleri</name>
    <dbReference type="NCBI Taxonomy" id="279356"/>
    <lineage>
        <taxon>Bacteria</taxon>
        <taxon>Pseudomonadati</taxon>
        <taxon>Bacteroidota</taxon>
        <taxon>Flavobacteriia</taxon>
        <taxon>Flavobacteriales</taxon>
        <taxon>Flavobacteriaceae</taxon>
        <taxon>Aquimarina</taxon>
    </lineage>
</organism>
<dbReference type="PROSITE" id="PS51257">
    <property type="entry name" value="PROKAR_LIPOPROTEIN"/>
    <property type="match status" value="1"/>
</dbReference>
<evidence type="ECO:0008006" key="5">
    <source>
        <dbReference type="Google" id="ProtNLM"/>
    </source>
</evidence>
<accession>A0A918N1L4</accession>
<reference evidence="3 4" key="1">
    <citation type="journal article" date="2014" name="Int. J. Syst. Evol. Microbiol.">
        <title>Complete genome sequence of Corynebacterium casei LMG S-19264T (=DSM 44701T), isolated from a smear-ripened cheese.</title>
        <authorList>
            <consortium name="US DOE Joint Genome Institute (JGI-PGF)"/>
            <person name="Walter F."/>
            <person name="Albersmeier A."/>
            <person name="Kalinowski J."/>
            <person name="Ruckert C."/>
        </authorList>
    </citation>
    <scope>NUCLEOTIDE SEQUENCE [LARGE SCALE GENOMIC DNA]</scope>
    <source>
        <strain evidence="3 4">KCTC 12285</strain>
    </source>
</reference>
<dbReference type="InterPro" id="IPR021729">
    <property type="entry name" value="DUF3298"/>
</dbReference>
<dbReference type="Gene3D" id="3.30.565.40">
    <property type="entry name" value="Fervidobacterium nodosum Rt17-B1 like"/>
    <property type="match status" value="1"/>
</dbReference>
<dbReference type="RefSeq" id="WP_027411656.1">
    <property type="nucleotide sequence ID" value="NZ_BMWS01000006.1"/>
</dbReference>
<protein>
    <recommendedName>
        <fullName evidence="5">DUF3298/DUF4163 domain-containing protein</fullName>
    </recommendedName>
</protein>
<comment type="caution">
    <text evidence="3">The sequence shown here is derived from an EMBL/GenBank/DDBJ whole genome shotgun (WGS) entry which is preliminary data.</text>
</comment>
<dbReference type="Pfam" id="PF11738">
    <property type="entry name" value="DUF3298"/>
    <property type="match status" value="1"/>
</dbReference>
<keyword evidence="4" id="KW-1185">Reference proteome</keyword>
<feature type="domain" description="Deacetylase PdaC" evidence="2">
    <location>
        <begin position="48"/>
        <end position="150"/>
    </location>
</feature>
<evidence type="ECO:0000313" key="3">
    <source>
        <dbReference type="EMBL" id="GGX11889.1"/>
    </source>
</evidence>
<evidence type="ECO:0000259" key="1">
    <source>
        <dbReference type="Pfam" id="PF11738"/>
    </source>
</evidence>
<dbReference type="AlphaFoldDB" id="A0A918N1L4"/>
<dbReference type="EMBL" id="BMWS01000006">
    <property type="protein sequence ID" value="GGX11889.1"/>
    <property type="molecule type" value="Genomic_DNA"/>
</dbReference>